<dbReference type="GO" id="GO:0016787">
    <property type="term" value="F:hydrolase activity"/>
    <property type="evidence" value="ECO:0007669"/>
    <property type="project" value="UniProtKB-KW"/>
</dbReference>
<evidence type="ECO:0000256" key="9">
    <source>
        <dbReference type="HAMAP-Rule" id="MF_01471"/>
    </source>
</evidence>
<keyword evidence="4 9" id="KW-0479">Metal-binding</keyword>
<comment type="subunit">
    <text evidence="9">Homodimer, forms a heterotetramer with a Cas1 homodimer.</text>
</comment>
<dbReference type="EC" id="3.1.-.-" evidence="9"/>
<dbReference type="InterPro" id="IPR019199">
    <property type="entry name" value="Virulence_VapD/CRISPR_Cas2"/>
</dbReference>
<evidence type="ECO:0000256" key="4">
    <source>
        <dbReference type="ARBA" id="ARBA00022723"/>
    </source>
</evidence>
<feature type="binding site" evidence="9">
    <location>
        <position position="10"/>
    </location>
    <ligand>
        <name>Mg(2+)</name>
        <dbReference type="ChEBI" id="CHEBI:18420"/>
        <note>catalytic</note>
    </ligand>
</feature>
<dbReference type="GO" id="GO:0004521">
    <property type="term" value="F:RNA endonuclease activity"/>
    <property type="evidence" value="ECO:0007669"/>
    <property type="project" value="InterPro"/>
</dbReference>
<evidence type="ECO:0000313" key="11">
    <source>
        <dbReference type="Proteomes" id="UP000000607"/>
    </source>
</evidence>
<accession>Q65S17</accession>
<keyword evidence="11" id="KW-1185">Reference proteome</keyword>
<evidence type="ECO:0000256" key="7">
    <source>
        <dbReference type="ARBA" id="ARBA00022842"/>
    </source>
</evidence>
<organism evidence="10 11">
    <name type="scientific">Mannheimia succiniciproducens (strain KCTC 0769BP / MBEL55E)</name>
    <dbReference type="NCBI Taxonomy" id="221988"/>
    <lineage>
        <taxon>Bacteria</taxon>
        <taxon>Pseudomonadati</taxon>
        <taxon>Pseudomonadota</taxon>
        <taxon>Gammaproteobacteria</taxon>
        <taxon>Pasteurellales</taxon>
        <taxon>Pasteurellaceae</taxon>
        <taxon>Basfia</taxon>
    </lineage>
</organism>
<dbReference type="STRING" id="221988.MS1636"/>
<dbReference type="KEGG" id="msu:MS1636"/>
<dbReference type="GO" id="GO:0043571">
    <property type="term" value="P:maintenance of CRISPR repeat elements"/>
    <property type="evidence" value="ECO:0007669"/>
    <property type="project" value="UniProtKB-UniRule"/>
</dbReference>
<protein>
    <recommendedName>
        <fullName evidence="9">CRISPR-associated endoribonuclease Cas2</fullName>
        <ecNumber evidence="9">3.1.-.-</ecNumber>
    </recommendedName>
</protein>
<dbReference type="OrthoDB" id="9798176at2"/>
<dbReference type="HAMAP" id="MF_01471">
    <property type="entry name" value="Cas2"/>
    <property type="match status" value="1"/>
</dbReference>
<keyword evidence="3 9" id="KW-0540">Nuclease</keyword>
<evidence type="ECO:0000313" key="10">
    <source>
        <dbReference type="EMBL" id="AAU38243.1"/>
    </source>
</evidence>
<keyword evidence="5 9" id="KW-0255">Endonuclease</keyword>
<evidence type="ECO:0000256" key="6">
    <source>
        <dbReference type="ARBA" id="ARBA00022801"/>
    </source>
</evidence>
<dbReference type="Pfam" id="PF09827">
    <property type="entry name" value="CRISPR_Cas2"/>
    <property type="match status" value="1"/>
</dbReference>
<evidence type="ECO:0000256" key="1">
    <source>
        <dbReference type="ARBA" id="ARBA00001946"/>
    </source>
</evidence>
<dbReference type="PANTHER" id="PTHR34405">
    <property type="entry name" value="CRISPR-ASSOCIATED ENDORIBONUCLEASE CAS2"/>
    <property type="match status" value="1"/>
</dbReference>
<dbReference type="eggNOG" id="COG1343">
    <property type="taxonomic scope" value="Bacteria"/>
</dbReference>
<sequence>MRDRYLIVYDISSSKRRYYTHKYLSAYAVGGQKSFYECWLTNRELVEFKQKLINCIDKQEDKLFIFQLNKDTQPQLFGCASLPKFNQPYLII</sequence>
<evidence type="ECO:0000256" key="2">
    <source>
        <dbReference type="ARBA" id="ARBA00009959"/>
    </source>
</evidence>
<keyword evidence="7 9" id="KW-0460">Magnesium</keyword>
<dbReference type="CDD" id="cd09725">
    <property type="entry name" value="Cas2_I_II_III"/>
    <property type="match status" value="1"/>
</dbReference>
<dbReference type="AlphaFoldDB" id="Q65S17"/>
<dbReference type="GO" id="GO:0046872">
    <property type="term" value="F:metal ion binding"/>
    <property type="evidence" value="ECO:0007669"/>
    <property type="project" value="UniProtKB-UniRule"/>
</dbReference>
<dbReference type="NCBIfam" id="TIGR01573">
    <property type="entry name" value="cas2"/>
    <property type="match status" value="1"/>
</dbReference>
<dbReference type="Proteomes" id="UP000000607">
    <property type="component" value="Chromosome"/>
</dbReference>
<gene>
    <name evidence="9" type="primary">cas2</name>
    <name evidence="10" type="ordered locus">MS1636</name>
</gene>
<keyword evidence="6 9" id="KW-0378">Hydrolase</keyword>
<name>Q65S17_MANSM</name>
<dbReference type="SUPFAM" id="SSF143430">
    <property type="entry name" value="TTP0101/SSO1404-like"/>
    <property type="match status" value="1"/>
</dbReference>
<dbReference type="Gene3D" id="3.30.70.240">
    <property type="match status" value="1"/>
</dbReference>
<comment type="cofactor">
    <cofactor evidence="1 9">
        <name>Mg(2+)</name>
        <dbReference type="ChEBI" id="CHEBI:18420"/>
    </cofactor>
</comment>
<comment type="similarity">
    <text evidence="2 9">Belongs to the CRISPR-associated endoribonuclease Cas2 protein family.</text>
</comment>
<dbReference type="HOGENOM" id="CLU_161124_3_2_6"/>
<evidence type="ECO:0000256" key="5">
    <source>
        <dbReference type="ARBA" id="ARBA00022759"/>
    </source>
</evidence>
<comment type="function">
    <text evidence="9">CRISPR (clustered regularly interspaced short palindromic repeat), is an adaptive immune system that provides protection against mobile genetic elements (viruses, transposable elements and conjugative plasmids). CRISPR clusters contain sequences complementary to antecedent mobile elements and target invading nucleic acids. CRISPR clusters are transcribed and processed into CRISPR RNA (crRNA). Functions as a ssRNA-specific endoribonuclease. Involved in the integration of spacer DNA into the CRISPR cassette.</text>
</comment>
<proteinExistence type="inferred from homology"/>
<dbReference type="RefSeq" id="WP_011200804.1">
    <property type="nucleotide sequence ID" value="NC_006300.1"/>
</dbReference>
<dbReference type="InterPro" id="IPR021127">
    <property type="entry name" value="CRISPR_associated_Cas2"/>
</dbReference>
<keyword evidence="8 9" id="KW-0051">Antiviral defense</keyword>
<reference evidence="10 11" key="1">
    <citation type="journal article" date="2004" name="Nat. Biotechnol.">
        <title>The genome sequence of the capnophilic rumen bacterium Mannheimia succiniciproducens.</title>
        <authorList>
            <person name="Hong S.H."/>
            <person name="Kim J.S."/>
            <person name="Lee S.Y."/>
            <person name="In Y.H."/>
            <person name="Choi S.S."/>
            <person name="Rih J.-K."/>
            <person name="Kim C.H."/>
            <person name="Jeong H."/>
            <person name="Hur C.G."/>
            <person name="Kim J.J."/>
        </authorList>
    </citation>
    <scope>NUCLEOTIDE SEQUENCE [LARGE SCALE GENOMIC DNA]</scope>
    <source>
        <strain evidence="11">KCTC 0769BP / MBEL55E</strain>
    </source>
</reference>
<evidence type="ECO:0000256" key="3">
    <source>
        <dbReference type="ARBA" id="ARBA00022722"/>
    </source>
</evidence>
<dbReference type="PANTHER" id="PTHR34405:SF3">
    <property type="entry name" value="CRISPR-ASSOCIATED ENDORIBONUCLEASE CAS2 3"/>
    <property type="match status" value="1"/>
</dbReference>
<dbReference type="GO" id="GO:0051607">
    <property type="term" value="P:defense response to virus"/>
    <property type="evidence" value="ECO:0007669"/>
    <property type="project" value="UniProtKB-UniRule"/>
</dbReference>
<evidence type="ECO:0000256" key="8">
    <source>
        <dbReference type="ARBA" id="ARBA00023118"/>
    </source>
</evidence>
<dbReference type="EMBL" id="AE016827">
    <property type="protein sequence ID" value="AAU38243.1"/>
    <property type="molecule type" value="Genomic_DNA"/>
</dbReference>